<reference evidence="2" key="1">
    <citation type="submission" date="2022-04" db="EMBL/GenBank/DDBJ databases">
        <title>A functionally conserved STORR gene fusion in Papaver species that diverged 16.8 million years ago.</title>
        <authorList>
            <person name="Catania T."/>
        </authorList>
    </citation>
    <scope>NUCLEOTIDE SEQUENCE</scope>
    <source>
        <strain evidence="2">S-188037</strain>
    </source>
</reference>
<proteinExistence type="predicted"/>
<accession>A0AAD4THH0</accession>
<protein>
    <submittedName>
        <fullName evidence="2">Uncharacterized protein</fullName>
    </submittedName>
</protein>
<evidence type="ECO:0000313" key="2">
    <source>
        <dbReference type="EMBL" id="KAI3957197.1"/>
    </source>
</evidence>
<sequence>MRRSRRVESSSNAAKRKTHAEKLVKEITRKASEESLVQPTSDSDSSDSDCRYSLEKKEKAAKEIVKESVRVNSDEKKRTLDAAL</sequence>
<feature type="region of interest" description="Disordered" evidence="1">
    <location>
        <begin position="1"/>
        <end position="54"/>
    </location>
</feature>
<dbReference type="Proteomes" id="UP001202328">
    <property type="component" value="Unassembled WGS sequence"/>
</dbReference>
<dbReference type="EMBL" id="JAJJMB010001367">
    <property type="protein sequence ID" value="KAI3957197.1"/>
    <property type="molecule type" value="Genomic_DNA"/>
</dbReference>
<keyword evidence="3" id="KW-1185">Reference proteome</keyword>
<feature type="compositionally biased region" description="Basic and acidic residues" evidence="1">
    <location>
        <begin position="20"/>
        <end position="33"/>
    </location>
</feature>
<organism evidence="2 3">
    <name type="scientific">Papaver atlanticum</name>
    <dbReference type="NCBI Taxonomy" id="357466"/>
    <lineage>
        <taxon>Eukaryota</taxon>
        <taxon>Viridiplantae</taxon>
        <taxon>Streptophyta</taxon>
        <taxon>Embryophyta</taxon>
        <taxon>Tracheophyta</taxon>
        <taxon>Spermatophyta</taxon>
        <taxon>Magnoliopsida</taxon>
        <taxon>Ranunculales</taxon>
        <taxon>Papaveraceae</taxon>
        <taxon>Papaveroideae</taxon>
        <taxon>Papaver</taxon>
    </lineage>
</organism>
<gene>
    <name evidence="2" type="ORF">MKW98_012072</name>
</gene>
<feature type="non-terminal residue" evidence="2">
    <location>
        <position position="84"/>
    </location>
</feature>
<comment type="caution">
    <text evidence="2">The sequence shown here is derived from an EMBL/GenBank/DDBJ whole genome shotgun (WGS) entry which is preliminary data.</text>
</comment>
<name>A0AAD4THH0_9MAGN</name>
<evidence type="ECO:0000256" key="1">
    <source>
        <dbReference type="SAM" id="MobiDB-lite"/>
    </source>
</evidence>
<evidence type="ECO:0000313" key="3">
    <source>
        <dbReference type="Proteomes" id="UP001202328"/>
    </source>
</evidence>
<dbReference type="AlphaFoldDB" id="A0AAD4THH0"/>